<evidence type="ECO:0000313" key="2">
    <source>
        <dbReference type="EMBL" id="WMW25169.1"/>
    </source>
</evidence>
<dbReference type="AlphaFoldDB" id="A0AA51YLN7"/>
<sequence>MRDTWMTIVGPILLLFAMFRALIQVLLPELPINNNKEALKGGYE</sequence>
<gene>
    <name evidence="2" type="ORF">RE474_00175</name>
</gene>
<dbReference type="RefSeq" id="WP_309310976.1">
    <property type="nucleotide sequence ID" value="NZ_CP133592.1"/>
</dbReference>
<keyword evidence="1" id="KW-0812">Transmembrane</keyword>
<proteinExistence type="predicted"/>
<organism evidence="2 3">
    <name type="scientific">Methanolobus sediminis</name>
    <dbReference type="NCBI Taxonomy" id="3072978"/>
    <lineage>
        <taxon>Archaea</taxon>
        <taxon>Methanobacteriati</taxon>
        <taxon>Methanobacteriota</taxon>
        <taxon>Stenosarchaea group</taxon>
        <taxon>Methanomicrobia</taxon>
        <taxon>Methanosarcinales</taxon>
        <taxon>Methanosarcinaceae</taxon>
        <taxon>Methanolobus</taxon>
    </lineage>
</organism>
<feature type="transmembrane region" description="Helical" evidence="1">
    <location>
        <begin position="6"/>
        <end position="27"/>
    </location>
</feature>
<dbReference type="KEGG" id="mseb:RE474_00175"/>
<reference evidence="2 3" key="1">
    <citation type="submission" date="2023-08" db="EMBL/GenBank/DDBJ databases">
        <title>Methanolobus mangrovi sp. nov. and Methanolobus sediminis sp. nov, two novel methylotrophic methanogens isolated from mangrove sediments in China.</title>
        <authorList>
            <person name="Zhou J."/>
        </authorList>
    </citation>
    <scope>NUCLEOTIDE SEQUENCE [LARGE SCALE GENOMIC DNA]</scope>
    <source>
        <strain evidence="2 3">FTZ6</strain>
    </source>
</reference>
<dbReference type="EMBL" id="CP133592">
    <property type="protein sequence ID" value="WMW25169.1"/>
    <property type="molecule type" value="Genomic_DNA"/>
</dbReference>
<dbReference type="GeneID" id="84231086"/>
<name>A0AA51YLN7_9EURY</name>
<keyword evidence="1" id="KW-1133">Transmembrane helix</keyword>
<protein>
    <submittedName>
        <fullName evidence="2">Uncharacterized protein</fullName>
    </submittedName>
</protein>
<accession>A0AA51YLN7</accession>
<dbReference type="Proteomes" id="UP001182908">
    <property type="component" value="Chromosome"/>
</dbReference>
<keyword evidence="1" id="KW-0472">Membrane</keyword>
<evidence type="ECO:0000256" key="1">
    <source>
        <dbReference type="SAM" id="Phobius"/>
    </source>
</evidence>
<evidence type="ECO:0000313" key="3">
    <source>
        <dbReference type="Proteomes" id="UP001182908"/>
    </source>
</evidence>
<keyword evidence="3" id="KW-1185">Reference proteome</keyword>